<reference evidence="5 6" key="1">
    <citation type="submission" date="2024-02" db="EMBL/GenBank/DDBJ databases">
        <authorList>
            <person name="Chen Y."/>
            <person name="Shah S."/>
            <person name="Dougan E. K."/>
            <person name="Thang M."/>
            <person name="Chan C."/>
        </authorList>
    </citation>
    <scope>NUCLEOTIDE SEQUENCE [LARGE SCALE GENOMIC DNA]</scope>
</reference>
<keyword evidence="6" id="KW-1185">Reference proteome</keyword>
<evidence type="ECO:0000259" key="4">
    <source>
        <dbReference type="PROSITE" id="PS50053"/>
    </source>
</evidence>
<feature type="repeat" description="ANK" evidence="3">
    <location>
        <begin position="176"/>
        <end position="208"/>
    </location>
</feature>
<keyword evidence="2 3" id="KW-0040">ANK repeat</keyword>
<protein>
    <recommendedName>
        <fullName evidence="4">Ubiquitin-like domain-containing protein</fullName>
    </recommendedName>
</protein>
<dbReference type="InterPro" id="IPR000626">
    <property type="entry name" value="Ubiquitin-like_dom"/>
</dbReference>
<dbReference type="Proteomes" id="UP001642484">
    <property type="component" value="Unassembled WGS sequence"/>
</dbReference>
<dbReference type="SUPFAM" id="SSF54236">
    <property type="entry name" value="Ubiquitin-like"/>
    <property type="match status" value="1"/>
</dbReference>
<dbReference type="PROSITE" id="PS50297">
    <property type="entry name" value="ANK_REP_REGION"/>
    <property type="match status" value="6"/>
</dbReference>
<feature type="repeat" description="ANK" evidence="3">
    <location>
        <begin position="242"/>
        <end position="274"/>
    </location>
</feature>
<sequence length="464" mass="50236">MLSVFRPSGQEVATIPVNRLVNVRGLKQHLRLLLGVPRFKQRILYQGSVLEDETRFYADLDIEVVLIVVPFCGPSQKQRHQFLRAAIDGNFSKVEAMLHRPHDPDLAAENGDTALLLASHAGHVEVARLLLEAGAGVDIADADGETPLILASDLGSVELVRLLLEVRADLDTSDTDGETALILASDLGSLESVHLLLEASASVNIADEDGSTALIAASHAGHVEVVRLLLEASAGADIADTDGFTALLHACILGHEEVACLLLRAGADKEFVYSQGTILHHASSAGHYNIVQLLLNAGADKFRRYSRKAWMHAIERGHEEISNLLLSSTCHGWDWRAIIRNIFAVEMIQNPKDFLWFWCCGIPIVTVGVLSTDLDDLFALIASMSCLAQAIPSPTPLTAFCRCELTVARLLWEAYFGRLLVTVCVSGAKAVAAMIALKAAEVGEVPDLSSHPDFAEFVRAPRAK</sequence>
<dbReference type="InterPro" id="IPR002110">
    <property type="entry name" value="Ankyrin_rpt"/>
</dbReference>
<feature type="repeat" description="ANK" evidence="3">
    <location>
        <begin position="143"/>
        <end position="175"/>
    </location>
</feature>
<dbReference type="SUPFAM" id="SSF48403">
    <property type="entry name" value="Ankyrin repeat"/>
    <property type="match status" value="1"/>
</dbReference>
<feature type="repeat" description="ANK" evidence="3">
    <location>
        <begin position="209"/>
        <end position="241"/>
    </location>
</feature>
<dbReference type="CDD" id="cd17039">
    <property type="entry name" value="Ubl_ubiquitin_like"/>
    <property type="match status" value="1"/>
</dbReference>
<evidence type="ECO:0000256" key="2">
    <source>
        <dbReference type="ARBA" id="ARBA00023043"/>
    </source>
</evidence>
<dbReference type="InterPro" id="IPR029071">
    <property type="entry name" value="Ubiquitin-like_domsf"/>
</dbReference>
<comment type="caution">
    <text evidence="5">The sequence shown here is derived from an EMBL/GenBank/DDBJ whole genome shotgun (WGS) entry which is preliminary data.</text>
</comment>
<dbReference type="PROSITE" id="PS50088">
    <property type="entry name" value="ANK_REPEAT"/>
    <property type="match status" value="6"/>
</dbReference>
<dbReference type="PROSITE" id="PS50053">
    <property type="entry name" value="UBIQUITIN_2"/>
    <property type="match status" value="1"/>
</dbReference>
<dbReference type="SMART" id="SM00248">
    <property type="entry name" value="ANK"/>
    <property type="match status" value="7"/>
</dbReference>
<accession>A0ABP0QP03</accession>
<evidence type="ECO:0000313" key="5">
    <source>
        <dbReference type="EMBL" id="CAK9089674.1"/>
    </source>
</evidence>
<dbReference type="InterPro" id="IPR036770">
    <property type="entry name" value="Ankyrin_rpt-contain_sf"/>
</dbReference>
<evidence type="ECO:0000256" key="3">
    <source>
        <dbReference type="PROSITE-ProRule" id="PRU00023"/>
    </source>
</evidence>
<dbReference type="Gene3D" id="1.25.40.20">
    <property type="entry name" value="Ankyrin repeat-containing domain"/>
    <property type="match status" value="3"/>
</dbReference>
<feature type="repeat" description="ANK" evidence="3">
    <location>
        <begin position="110"/>
        <end position="142"/>
    </location>
</feature>
<keyword evidence="1" id="KW-0677">Repeat</keyword>
<name>A0ABP0QP03_9DINO</name>
<feature type="repeat" description="ANK" evidence="3">
    <location>
        <begin position="274"/>
        <end position="300"/>
    </location>
</feature>
<evidence type="ECO:0000256" key="1">
    <source>
        <dbReference type="ARBA" id="ARBA00022737"/>
    </source>
</evidence>
<feature type="domain" description="Ubiquitin-like" evidence="4">
    <location>
        <begin position="1"/>
        <end position="63"/>
    </location>
</feature>
<dbReference type="EMBL" id="CAXAMN010024751">
    <property type="protein sequence ID" value="CAK9089674.1"/>
    <property type="molecule type" value="Genomic_DNA"/>
</dbReference>
<organism evidence="5 6">
    <name type="scientific">Durusdinium trenchii</name>
    <dbReference type="NCBI Taxonomy" id="1381693"/>
    <lineage>
        <taxon>Eukaryota</taxon>
        <taxon>Sar</taxon>
        <taxon>Alveolata</taxon>
        <taxon>Dinophyceae</taxon>
        <taxon>Suessiales</taxon>
        <taxon>Symbiodiniaceae</taxon>
        <taxon>Durusdinium</taxon>
    </lineage>
</organism>
<gene>
    <name evidence="5" type="ORF">CCMP2556_LOCUS43142</name>
</gene>
<dbReference type="PANTHER" id="PTHR24171">
    <property type="entry name" value="ANKYRIN REPEAT DOMAIN-CONTAINING PROTEIN 39-RELATED"/>
    <property type="match status" value="1"/>
</dbReference>
<dbReference type="Pfam" id="PF12796">
    <property type="entry name" value="Ank_2"/>
    <property type="match status" value="3"/>
</dbReference>
<proteinExistence type="predicted"/>
<evidence type="ECO:0000313" key="6">
    <source>
        <dbReference type="Proteomes" id="UP001642484"/>
    </source>
</evidence>